<sequence length="88" mass="10169">RHGTPLWFMYTWILRLIADIRRMQDGAYYRFQKSDKAGVLWYELDPEGMEYGHFAWPHDHKPNLAEAVHAIEQANSEGGTPNGEGEHG</sequence>
<organism evidence="1">
    <name type="scientific">marine sediment metagenome</name>
    <dbReference type="NCBI Taxonomy" id="412755"/>
    <lineage>
        <taxon>unclassified sequences</taxon>
        <taxon>metagenomes</taxon>
        <taxon>ecological metagenomes</taxon>
    </lineage>
</organism>
<protein>
    <submittedName>
        <fullName evidence="1">Uncharacterized protein</fullName>
    </submittedName>
</protein>
<accession>A0A0F9FKS2</accession>
<proteinExistence type="predicted"/>
<comment type="caution">
    <text evidence="1">The sequence shown here is derived from an EMBL/GenBank/DDBJ whole genome shotgun (WGS) entry which is preliminary data.</text>
</comment>
<name>A0A0F9FKS2_9ZZZZ</name>
<dbReference type="EMBL" id="LAZR01032164">
    <property type="protein sequence ID" value="KKL51667.1"/>
    <property type="molecule type" value="Genomic_DNA"/>
</dbReference>
<evidence type="ECO:0000313" key="1">
    <source>
        <dbReference type="EMBL" id="KKL51667.1"/>
    </source>
</evidence>
<feature type="non-terminal residue" evidence="1">
    <location>
        <position position="1"/>
    </location>
</feature>
<gene>
    <name evidence="1" type="ORF">LCGC14_2293180</name>
</gene>
<dbReference type="AlphaFoldDB" id="A0A0F9FKS2"/>
<reference evidence="1" key="1">
    <citation type="journal article" date="2015" name="Nature">
        <title>Complex archaea that bridge the gap between prokaryotes and eukaryotes.</title>
        <authorList>
            <person name="Spang A."/>
            <person name="Saw J.H."/>
            <person name="Jorgensen S.L."/>
            <person name="Zaremba-Niedzwiedzka K."/>
            <person name="Martijn J."/>
            <person name="Lind A.E."/>
            <person name="van Eijk R."/>
            <person name="Schleper C."/>
            <person name="Guy L."/>
            <person name="Ettema T.J."/>
        </authorList>
    </citation>
    <scope>NUCLEOTIDE SEQUENCE</scope>
</reference>